<dbReference type="InterPro" id="IPR050491">
    <property type="entry name" value="AmpC-like"/>
</dbReference>
<dbReference type="GO" id="GO:0004180">
    <property type="term" value="F:carboxypeptidase activity"/>
    <property type="evidence" value="ECO:0007669"/>
    <property type="project" value="UniProtKB-KW"/>
</dbReference>
<feature type="domain" description="Beta-lactamase-related" evidence="2">
    <location>
        <begin position="59"/>
        <end position="355"/>
    </location>
</feature>
<gene>
    <name evidence="3" type="ORF">GCM10011444_10350</name>
</gene>
<dbReference type="Gene3D" id="3.40.710.10">
    <property type="entry name" value="DD-peptidase/beta-lactamase superfamily"/>
    <property type="match status" value="1"/>
</dbReference>
<keyword evidence="1" id="KW-0732">Signal</keyword>
<feature type="signal peptide" evidence="1">
    <location>
        <begin position="1"/>
        <end position="25"/>
    </location>
</feature>
<feature type="chain" id="PRO_5047090700" evidence="1">
    <location>
        <begin position="26"/>
        <end position="379"/>
    </location>
</feature>
<comment type="caution">
    <text evidence="3">The sequence shown here is derived from an EMBL/GenBank/DDBJ whole genome shotgun (WGS) entry which is preliminary data.</text>
</comment>
<organism evidence="3 4">
    <name type="scientific">Winogradskyella haliclonae</name>
    <dbReference type="NCBI Taxonomy" id="2048558"/>
    <lineage>
        <taxon>Bacteria</taxon>
        <taxon>Pseudomonadati</taxon>
        <taxon>Bacteroidota</taxon>
        <taxon>Flavobacteriia</taxon>
        <taxon>Flavobacteriales</taxon>
        <taxon>Flavobacteriaceae</taxon>
        <taxon>Winogradskyella</taxon>
    </lineage>
</organism>
<evidence type="ECO:0000259" key="2">
    <source>
        <dbReference type="Pfam" id="PF00144"/>
    </source>
</evidence>
<reference evidence="4" key="1">
    <citation type="journal article" date="2019" name="Int. J. Syst. Evol. Microbiol.">
        <title>The Global Catalogue of Microorganisms (GCM) 10K type strain sequencing project: providing services to taxonomists for standard genome sequencing and annotation.</title>
        <authorList>
            <consortium name="The Broad Institute Genomics Platform"/>
            <consortium name="The Broad Institute Genome Sequencing Center for Infectious Disease"/>
            <person name="Wu L."/>
            <person name="Ma J."/>
        </authorList>
    </citation>
    <scope>NUCLEOTIDE SEQUENCE [LARGE SCALE GENOMIC DNA]</scope>
    <source>
        <strain evidence="4">CCM 8681</strain>
    </source>
</reference>
<dbReference type="EMBL" id="BMDQ01000001">
    <property type="protein sequence ID" value="GGI56726.1"/>
    <property type="molecule type" value="Genomic_DNA"/>
</dbReference>
<proteinExistence type="predicted"/>
<dbReference type="InterPro" id="IPR012338">
    <property type="entry name" value="Beta-lactam/transpept-like"/>
</dbReference>
<dbReference type="Pfam" id="PF00144">
    <property type="entry name" value="Beta-lactamase"/>
    <property type="match status" value="1"/>
</dbReference>
<keyword evidence="3" id="KW-0645">Protease</keyword>
<dbReference type="PANTHER" id="PTHR46825:SF9">
    <property type="entry name" value="BETA-LACTAMASE-RELATED DOMAIN-CONTAINING PROTEIN"/>
    <property type="match status" value="1"/>
</dbReference>
<protein>
    <submittedName>
        <fullName evidence="3">Serine-type D-Ala-D-Ala carboxypeptidase</fullName>
    </submittedName>
</protein>
<accession>A0ABQ2BW54</accession>
<dbReference type="RefSeq" id="WP_188373626.1">
    <property type="nucleotide sequence ID" value="NZ_BMDQ01000001.1"/>
</dbReference>
<keyword evidence="4" id="KW-1185">Reference proteome</keyword>
<evidence type="ECO:0000256" key="1">
    <source>
        <dbReference type="SAM" id="SignalP"/>
    </source>
</evidence>
<dbReference type="PANTHER" id="PTHR46825">
    <property type="entry name" value="D-ALANYL-D-ALANINE-CARBOXYPEPTIDASE/ENDOPEPTIDASE AMPH"/>
    <property type="match status" value="1"/>
</dbReference>
<evidence type="ECO:0000313" key="3">
    <source>
        <dbReference type="EMBL" id="GGI56726.1"/>
    </source>
</evidence>
<sequence>MKHFTTKKLAIVFSLIVSISYTALALQTPSSKLNKIQSIIDKATQGKLQGVLVSIESPEHGKWIVKSGFANAETKTLIDKKAIFSLASIGKTYTAVTVLKLVEEGKLQLDDKIQKYLPKEIINGLPNAEKVTVKQLLGHTSGFYNYNANPELNELYLSGSLKLDTLSHINALRRYAYGKTYPRAIYGMYNYCSTNYLLLAMIMDNILPEGHIKFVRDLLKQHNFKNTYYKQLPKFSDLQYYGDIDLDEKLENLTKQTIETTNWYCGDDGMYATIDDATSFLKKLMKGKILGKKVLKEMMMWNDDKNPDYGLGLMADKGFPYKLSIGHSGRGIGITTDLYYFPDKEMTIAIFCNTGLRSASPVFKKEYNKMRNKIIKRLF</sequence>
<name>A0ABQ2BW54_9FLAO</name>
<dbReference type="Proteomes" id="UP000624701">
    <property type="component" value="Unassembled WGS sequence"/>
</dbReference>
<keyword evidence="3" id="KW-0121">Carboxypeptidase</keyword>
<keyword evidence="3" id="KW-0378">Hydrolase</keyword>
<dbReference type="InterPro" id="IPR001466">
    <property type="entry name" value="Beta-lactam-related"/>
</dbReference>
<evidence type="ECO:0000313" key="4">
    <source>
        <dbReference type="Proteomes" id="UP000624701"/>
    </source>
</evidence>
<dbReference type="SUPFAM" id="SSF56601">
    <property type="entry name" value="beta-lactamase/transpeptidase-like"/>
    <property type="match status" value="1"/>
</dbReference>